<dbReference type="RefSeq" id="WP_053431757.1">
    <property type="nucleotide sequence ID" value="NZ_LILD02000002.1"/>
</dbReference>
<gene>
    <name evidence="1" type="ORF">AMD02_14420</name>
</gene>
<protein>
    <submittedName>
        <fullName evidence="1">Uncharacterized protein</fullName>
    </submittedName>
</protein>
<dbReference type="PATRIC" id="fig|136160.3.peg.3347"/>
<reference evidence="1" key="1">
    <citation type="submission" date="2015-08" db="EMBL/GenBank/DDBJ databases">
        <title>Complete DNA Sequence of Pseudomonas syringae pv. actinidiae, the Causal Agent of Kiwifruit Canker Disease.</title>
        <authorList>
            <person name="Rikkerink E.H.A."/>
            <person name="Fineran P.C."/>
        </authorList>
    </citation>
    <scope>NUCLEOTIDE SEQUENCE</scope>
    <source>
        <strain evidence="1">DSM 13666</strain>
    </source>
</reference>
<dbReference type="AlphaFoldDB" id="A0A0M0KM57"/>
<sequence>MTKKFYEVDSPYYALIKAGSKEEAIEEYVRSVADNENGEVDGNIEEVDREYALALFRQCKTEDGDLLPPDKVLEEFNDQKSRVLAFDGALI</sequence>
<organism evidence="1">
    <name type="scientific">Halalkalibacterium halodurans</name>
    <name type="common">Bacillus halodurans</name>
    <dbReference type="NCBI Taxonomy" id="86665"/>
    <lineage>
        <taxon>Bacteria</taxon>
        <taxon>Bacillati</taxon>
        <taxon>Bacillota</taxon>
        <taxon>Bacilli</taxon>
        <taxon>Bacillales</taxon>
        <taxon>Bacillaceae</taxon>
        <taxon>Halalkalibacterium (ex Joshi et al. 2022)</taxon>
    </lineage>
</organism>
<dbReference type="EMBL" id="LILD01000001">
    <property type="protein sequence ID" value="KOO39909.1"/>
    <property type="molecule type" value="Genomic_DNA"/>
</dbReference>
<evidence type="ECO:0000313" key="1">
    <source>
        <dbReference type="EMBL" id="KOO39909.1"/>
    </source>
</evidence>
<proteinExistence type="predicted"/>
<accession>A0A0M0KM57</accession>
<name>A0A0M0KM57_ALKHA</name>
<comment type="caution">
    <text evidence="1">The sequence shown here is derived from an EMBL/GenBank/DDBJ whole genome shotgun (WGS) entry which is preliminary data.</text>
</comment>